<keyword evidence="2 4" id="KW-0460">Magnesium</keyword>
<dbReference type="PROSITE" id="PS00909">
    <property type="entry name" value="MR_MLE_2"/>
    <property type="match status" value="1"/>
</dbReference>
<feature type="binding site" evidence="4">
    <location>
        <position position="154"/>
    </location>
    <ligand>
        <name>Mg(2+)</name>
        <dbReference type="ChEBI" id="CHEBI:18420"/>
    </ligand>
</feature>
<keyword evidence="7" id="KW-1185">Reference proteome</keyword>
<accession>A0A1M6DX61</accession>
<dbReference type="Pfam" id="PF13378">
    <property type="entry name" value="MR_MLE_C"/>
    <property type="match status" value="1"/>
</dbReference>
<dbReference type="EC" id="4.2.1.113" evidence="4"/>
<dbReference type="UniPathway" id="UPA00079"/>
<feature type="active site" description="Proton acceptor" evidence="4">
    <location>
        <position position="202"/>
    </location>
</feature>
<dbReference type="SMART" id="SM00922">
    <property type="entry name" value="MR_MLE"/>
    <property type="match status" value="1"/>
</dbReference>
<feature type="binding site" evidence="4">
    <location>
        <position position="128"/>
    </location>
    <ligand>
        <name>Mg(2+)</name>
        <dbReference type="ChEBI" id="CHEBI:18420"/>
    </ligand>
</feature>
<sequence>MSEPVVFDIEMRVPFRGIARRTGVLFEGPAGWAEWSPFPEYGDLEAADWLRAAREVAKIGHPAPARDLVEVNGIVPALEPAAAARRAVESGCRTIKIKVAGLDQSLDDDVARVGAVRAALPEARLRVDANGGWSRQQARVAIGELAPLGLEYVEQPSPDVEDLAWLRGLDLGVAIAADESIRRADDPMRVKAAGAADVAILKVQPLGGARRCLRLAEELGMPVVVSSAVETSVGLAAGVALAAALPDLPFACGLETRRLLATDVTANPLNPVDGVLRVGAVTVDPDLLAACRADGEVTRFWLERWDRVSRIVGADR</sequence>
<dbReference type="Gene3D" id="3.20.20.120">
    <property type="entry name" value="Enolase-like C-terminal domain"/>
    <property type="match status" value="1"/>
</dbReference>
<dbReference type="GO" id="GO:0009063">
    <property type="term" value="P:amino acid catabolic process"/>
    <property type="evidence" value="ECO:0007669"/>
    <property type="project" value="InterPro"/>
</dbReference>
<comment type="pathway">
    <text evidence="4">Quinol/quinone metabolism; menaquinone biosynthesis.</text>
</comment>
<dbReference type="InterPro" id="IPR036849">
    <property type="entry name" value="Enolase-like_C_sf"/>
</dbReference>
<organism evidence="6 7">
    <name type="scientific">Tessaracoccus bendigoensis DSM 12906</name>
    <dbReference type="NCBI Taxonomy" id="1123357"/>
    <lineage>
        <taxon>Bacteria</taxon>
        <taxon>Bacillati</taxon>
        <taxon>Actinomycetota</taxon>
        <taxon>Actinomycetes</taxon>
        <taxon>Propionibacteriales</taxon>
        <taxon>Propionibacteriaceae</taxon>
        <taxon>Tessaracoccus</taxon>
    </lineage>
</organism>
<dbReference type="Proteomes" id="UP000184512">
    <property type="component" value="Unassembled WGS sequence"/>
</dbReference>
<dbReference type="UniPathway" id="UPA01057">
    <property type="reaction ID" value="UER00165"/>
</dbReference>
<comment type="pathway">
    <text evidence="4">Quinol/quinone metabolism; 1,4-dihydroxy-2-naphthoate biosynthesis; 1,4-dihydroxy-2-naphthoate from chorismate: step 4/7.</text>
</comment>
<gene>
    <name evidence="4" type="primary">menC</name>
    <name evidence="6" type="ORF">SAMN02745244_01044</name>
</gene>
<comment type="cofactor">
    <cofactor evidence="4">
        <name>a divalent metal cation</name>
        <dbReference type="ChEBI" id="CHEBI:60240"/>
    </cofactor>
</comment>
<dbReference type="HAMAP" id="MF_00470">
    <property type="entry name" value="MenC_1"/>
    <property type="match status" value="1"/>
</dbReference>
<evidence type="ECO:0000256" key="1">
    <source>
        <dbReference type="ARBA" id="ARBA00022723"/>
    </source>
</evidence>
<keyword evidence="1 4" id="KW-0479">Metal-binding</keyword>
<evidence type="ECO:0000256" key="4">
    <source>
        <dbReference type="HAMAP-Rule" id="MF_00470"/>
    </source>
</evidence>
<evidence type="ECO:0000313" key="7">
    <source>
        <dbReference type="Proteomes" id="UP000184512"/>
    </source>
</evidence>
<dbReference type="PANTHER" id="PTHR48073">
    <property type="entry name" value="O-SUCCINYLBENZOATE SYNTHASE-RELATED"/>
    <property type="match status" value="1"/>
</dbReference>
<evidence type="ECO:0000313" key="6">
    <source>
        <dbReference type="EMBL" id="SHI77792.1"/>
    </source>
</evidence>
<dbReference type="InterPro" id="IPR018110">
    <property type="entry name" value="Mandel_Rmase/mucon_lact_enz_CS"/>
</dbReference>
<dbReference type="EMBL" id="FQZG01000014">
    <property type="protein sequence ID" value="SHI77792.1"/>
    <property type="molecule type" value="Genomic_DNA"/>
</dbReference>
<dbReference type="OrthoDB" id="3725747at2"/>
<comment type="function">
    <text evidence="4">Converts 2-succinyl-6-hydroxy-2,4-cyclohexadiene-1-carboxylate (SHCHC) to 2-succinylbenzoate (OSB).</text>
</comment>
<keyword evidence="4" id="KW-0474">Menaquinone biosynthesis</keyword>
<feature type="binding site" evidence="4">
    <location>
        <position position="178"/>
    </location>
    <ligand>
        <name>Mg(2+)</name>
        <dbReference type="ChEBI" id="CHEBI:18420"/>
    </ligand>
</feature>
<dbReference type="NCBIfam" id="NF002782">
    <property type="entry name" value="PRK02901.1"/>
    <property type="match status" value="1"/>
</dbReference>
<dbReference type="InterPro" id="IPR010196">
    <property type="entry name" value="OSB_synthase_MenC1"/>
</dbReference>
<feature type="domain" description="Mandelate racemase/muconate lactonizing enzyme C-terminal" evidence="5">
    <location>
        <begin position="77"/>
        <end position="176"/>
    </location>
</feature>
<comment type="catalytic activity">
    <reaction evidence="4">
        <text>(1R,6R)-6-hydroxy-2-succinyl-cyclohexa-2,4-diene-1-carboxylate = 2-succinylbenzoate + H2O</text>
        <dbReference type="Rhea" id="RHEA:10196"/>
        <dbReference type="ChEBI" id="CHEBI:15377"/>
        <dbReference type="ChEBI" id="CHEBI:18325"/>
        <dbReference type="ChEBI" id="CHEBI:58689"/>
        <dbReference type="EC" id="4.2.1.113"/>
    </reaction>
</comment>
<evidence type="ECO:0000259" key="5">
    <source>
        <dbReference type="SMART" id="SM00922"/>
    </source>
</evidence>
<comment type="similarity">
    <text evidence="4">Belongs to the mandelate racemase/muconate lactonizing enzyme family. MenC type 1 subfamily.</text>
</comment>
<dbReference type="SFLD" id="SFLDG00180">
    <property type="entry name" value="muconate_cycloisomerase"/>
    <property type="match status" value="1"/>
</dbReference>
<dbReference type="SUPFAM" id="SSF51604">
    <property type="entry name" value="Enolase C-terminal domain-like"/>
    <property type="match status" value="1"/>
</dbReference>
<dbReference type="RefSeq" id="WP_073186481.1">
    <property type="nucleotide sequence ID" value="NZ_FQZG01000014.1"/>
</dbReference>
<dbReference type="PANTHER" id="PTHR48073:SF2">
    <property type="entry name" value="O-SUCCINYLBENZOATE SYNTHASE"/>
    <property type="match status" value="1"/>
</dbReference>
<dbReference type="CDD" id="cd03320">
    <property type="entry name" value="OSBS"/>
    <property type="match status" value="1"/>
</dbReference>
<dbReference type="GO" id="GO:0009234">
    <property type="term" value="P:menaquinone biosynthetic process"/>
    <property type="evidence" value="ECO:0007669"/>
    <property type="project" value="UniProtKB-UniRule"/>
</dbReference>
<keyword evidence="3 4" id="KW-0456">Lyase</keyword>
<dbReference type="STRING" id="1123357.SAMN02745244_01044"/>
<dbReference type="GO" id="GO:0000287">
    <property type="term" value="F:magnesium ion binding"/>
    <property type="evidence" value="ECO:0007669"/>
    <property type="project" value="UniProtKB-UniRule"/>
</dbReference>
<proteinExistence type="inferred from homology"/>
<protein>
    <recommendedName>
        <fullName evidence="4">o-succinylbenzoate synthase</fullName>
        <shortName evidence="4">OSB synthase</shortName>
        <shortName evidence="4">OSBS</shortName>
        <ecNumber evidence="4">4.2.1.113</ecNumber>
    </recommendedName>
    <alternativeName>
        <fullName evidence="4">4-(2'-carboxyphenyl)-4-oxybutyric acid synthase</fullName>
    </alternativeName>
    <alternativeName>
        <fullName evidence="4">o-succinylbenzoic acid synthase</fullName>
    </alternativeName>
</protein>
<reference evidence="6 7" key="1">
    <citation type="submission" date="2016-11" db="EMBL/GenBank/DDBJ databases">
        <authorList>
            <person name="Jaros S."/>
            <person name="Januszkiewicz K."/>
            <person name="Wedrychowicz H."/>
        </authorList>
    </citation>
    <scope>NUCLEOTIDE SEQUENCE [LARGE SCALE GENOMIC DNA]</scope>
    <source>
        <strain evidence="6 7">DSM 12906</strain>
    </source>
</reference>
<dbReference type="GO" id="GO:0043748">
    <property type="term" value="F:O-succinylbenzoate synthase activity"/>
    <property type="evidence" value="ECO:0007669"/>
    <property type="project" value="UniProtKB-EC"/>
</dbReference>
<name>A0A1M6DX61_9ACTN</name>
<dbReference type="AlphaFoldDB" id="A0A1M6DX61"/>
<dbReference type="InterPro" id="IPR029065">
    <property type="entry name" value="Enolase_C-like"/>
</dbReference>
<dbReference type="SFLD" id="SFLDF00009">
    <property type="entry name" value="o-succinylbenzoate_synthase"/>
    <property type="match status" value="1"/>
</dbReference>
<feature type="active site" description="Proton donor" evidence="4">
    <location>
        <position position="98"/>
    </location>
</feature>
<dbReference type="SFLD" id="SFLDS00001">
    <property type="entry name" value="Enolase"/>
    <property type="match status" value="1"/>
</dbReference>
<dbReference type="InterPro" id="IPR013342">
    <property type="entry name" value="Mandelate_racemase_C"/>
</dbReference>
<dbReference type="Pfam" id="PF18374">
    <property type="entry name" value="Enolase_like_N"/>
    <property type="match status" value="1"/>
</dbReference>
<evidence type="ECO:0000256" key="2">
    <source>
        <dbReference type="ARBA" id="ARBA00022842"/>
    </source>
</evidence>
<evidence type="ECO:0000256" key="3">
    <source>
        <dbReference type="ARBA" id="ARBA00023239"/>
    </source>
</evidence>